<gene>
    <name evidence="2" type="ORF">PFICI_05283</name>
</gene>
<protein>
    <submittedName>
        <fullName evidence="2">Uncharacterized protein</fullName>
    </submittedName>
</protein>
<reference evidence="3" key="1">
    <citation type="journal article" date="2015" name="BMC Genomics">
        <title>Genomic and transcriptomic analysis of the endophytic fungus Pestalotiopsis fici reveals its lifestyle and high potential for synthesis of natural products.</title>
        <authorList>
            <person name="Wang X."/>
            <person name="Zhang X."/>
            <person name="Liu L."/>
            <person name="Xiang M."/>
            <person name="Wang W."/>
            <person name="Sun X."/>
            <person name="Che Y."/>
            <person name="Guo L."/>
            <person name="Liu G."/>
            <person name="Guo L."/>
            <person name="Wang C."/>
            <person name="Yin W.B."/>
            <person name="Stadler M."/>
            <person name="Zhang X."/>
            <person name="Liu X."/>
        </authorList>
    </citation>
    <scope>NUCLEOTIDE SEQUENCE [LARGE SCALE GENOMIC DNA]</scope>
    <source>
        <strain evidence="3">W106-1 / CGMCC3.15140</strain>
    </source>
</reference>
<accession>W3XDB6</accession>
<dbReference type="OrthoDB" id="531190at2759"/>
<dbReference type="KEGG" id="pfy:PFICI_05283"/>
<dbReference type="InParanoid" id="W3XDB6"/>
<keyword evidence="1" id="KW-1133">Transmembrane helix</keyword>
<evidence type="ECO:0000313" key="2">
    <source>
        <dbReference type="EMBL" id="ETS83407.1"/>
    </source>
</evidence>
<keyword evidence="1" id="KW-0472">Membrane</keyword>
<dbReference type="HOGENOM" id="CLU_090714_0_0_1"/>
<name>W3XDB6_PESFW</name>
<evidence type="ECO:0000256" key="1">
    <source>
        <dbReference type="SAM" id="Phobius"/>
    </source>
</evidence>
<dbReference type="EMBL" id="KI912111">
    <property type="protein sequence ID" value="ETS83407.1"/>
    <property type="molecule type" value="Genomic_DNA"/>
</dbReference>
<keyword evidence="3" id="KW-1185">Reference proteome</keyword>
<dbReference type="Proteomes" id="UP000030651">
    <property type="component" value="Unassembled WGS sequence"/>
</dbReference>
<proteinExistence type="predicted"/>
<sequence>MAVDLASIVVAVISLVASVIVAGLGAYFSYSTQERKARREAERLLQKYRDPLLFAAEDLQSRLGGIFHADVLSFHGKSPHHHDALYIYTSFVLGQFFAWTHILRTQTQLLPFSLEESKRLSKFIEILHSIQGVMLLNNNAEEGTAFTLWRGNQMAIGEFMAEGGSGGSAEKLCIGFYEFTRTWKADNPIGPEGGADLNTSTNTSGAGAAHYDGLRYWFKPITDGLSLLVEKGSDAPEGYRLRRLQHLLVDLITVLDPQKTRIHSKSIRRCVAAPSCPCTECQKKPGIHEGSSEKKSPFSVLTRKMDTLPV</sequence>
<feature type="transmembrane region" description="Helical" evidence="1">
    <location>
        <begin position="85"/>
        <end position="103"/>
    </location>
</feature>
<organism evidence="2 3">
    <name type="scientific">Pestalotiopsis fici (strain W106-1 / CGMCC3.15140)</name>
    <dbReference type="NCBI Taxonomy" id="1229662"/>
    <lineage>
        <taxon>Eukaryota</taxon>
        <taxon>Fungi</taxon>
        <taxon>Dikarya</taxon>
        <taxon>Ascomycota</taxon>
        <taxon>Pezizomycotina</taxon>
        <taxon>Sordariomycetes</taxon>
        <taxon>Xylariomycetidae</taxon>
        <taxon>Amphisphaeriales</taxon>
        <taxon>Sporocadaceae</taxon>
        <taxon>Pestalotiopsis</taxon>
    </lineage>
</organism>
<dbReference type="AlphaFoldDB" id="W3XDB6"/>
<evidence type="ECO:0000313" key="3">
    <source>
        <dbReference type="Proteomes" id="UP000030651"/>
    </source>
</evidence>
<dbReference type="GeneID" id="19270296"/>
<dbReference type="eggNOG" id="ENOG502SH0W">
    <property type="taxonomic scope" value="Eukaryota"/>
</dbReference>
<feature type="transmembrane region" description="Helical" evidence="1">
    <location>
        <begin position="6"/>
        <end position="30"/>
    </location>
</feature>
<dbReference type="STRING" id="1229662.W3XDB6"/>
<keyword evidence="1" id="KW-0812">Transmembrane</keyword>
<dbReference type="RefSeq" id="XP_007832055.1">
    <property type="nucleotide sequence ID" value="XM_007833864.1"/>
</dbReference>